<reference evidence="15 16" key="1">
    <citation type="submission" date="2019-07" db="EMBL/GenBank/DDBJ databases">
        <title>Genomes of Cafeteria roenbergensis.</title>
        <authorList>
            <person name="Fischer M.G."/>
            <person name="Hackl T."/>
            <person name="Roman M."/>
        </authorList>
    </citation>
    <scope>NUCLEOTIDE SEQUENCE [LARGE SCALE GENOMIC DNA]</scope>
    <source>
        <strain evidence="12 16">BVI</strain>
        <strain evidence="11 18">Cflag</strain>
        <strain evidence="14 15">E4-10P</strain>
        <strain evidence="13 17">RCC970-E3</strain>
    </source>
</reference>
<dbReference type="Gene3D" id="3.30.200.20">
    <property type="entry name" value="Phosphorylase Kinase, domain 1"/>
    <property type="match status" value="1"/>
</dbReference>
<dbReference type="InterPro" id="IPR050591">
    <property type="entry name" value="GSK-3"/>
</dbReference>
<dbReference type="EMBL" id="VLTN01000001">
    <property type="protein sequence ID" value="KAA0157717.1"/>
    <property type="molecule type" value="Genomic_DNA"/>
</dbReference>
<evidence type="ECO:0000256" key="8">
    <source>
        <dbReference type="RuleBase" id="RU000304"/>
    </source>
</evidence>
<evidence type="ECO:0000256" key="7">
    <source>
        <dbReference type="PROSITE-ProRule" id="PRU10141"/>
    </source>
</evidence>
<dbReference type="FunFam" id="1.10.510.10:FF:000082">
    <property type="entry name" value="Shaggy-related protein kinase kappa"/>
    <property type="match status" value="1"/>
</dbReference>
<evidence type="ECO:0000256" key="5">
    <source>
        <dbReference type="ARBA" id="ARBA00022777"/>
    </source>
</evidence>
<evidence type="ECO:0000313" key="14">
    <source>
        <dbReference type="EMBL" id="KAA0177857.1"/>
    </source>
</evidence>
<dbReference type="PROSITE" id="PS00107">
    <property type="entry name" value="PROTEIN_KINASE_ATP"/>
    <property type="match status" value="1"/>
</dbReference>
<sequence>MAAAAGSRKSRHQPAGETSVPSATDSGASFTLKYSDRPVGNGSFGYVFEARVEETGQRVAVKKVYQDPGYKNRELPIMQMLGKHPNVVGLVTAFKSRSRSKKDDEYLNLVLEFVPETVYRVVREYVKRSELPPISVAKLYTYQMLRSLAYIHAKGICHRDIKPQNLLVDPRRGILKLCDFGSAKRLAPGAPNVSYICSRYYRAPELIFGAANYTVAIDVWSAGCVFAEMLLGSPLFPGDSGVGQLVEIIKVMGTPTREQIEAMNPAYTDFTFPDIDASGWSKVFRGKPTPPPDALRLLERLLTYEPDKRVSALEALADPFFDELREPTFVLPDGSAPPPLFDFQELELSSSPGLRSTLVPAWYRERTGGAGSAAAGRG</sequence>
<dbReference type="GO" id="GO:0005524">
    <property type="term" value="F:ATP binding"/>
    <property type="evidence" value="ECO:0007669"/>
    <property type="project" value="UniProtKB-UniRule"/>
</dbReference>
<comment type="similarity">
    <text evidence="1">Belongs to the protein kinase superfamily. CMGC Ser/Thr protein kinase family. GSK-3 subfamily.</text>
</comment>
<keyword evidence="4 7" id="KW-0547">Nucleotide-binding</keyword>
<dbReference type="InterPro" id="IPR000719">
    <property type="entry name" value="Prot_kinase_dom"/>
</dbReference>
<dbReference type="SMART" id="SM00220">
    <property type="entry name" value="S_TKc"/>
    <property type="match status" value="1"/>
</dbReference>
<keyword evidence="5" id="KW-0418">Kinase</keyword>
<dbReference type="GO" id="GO:0005737">
    <property type="term" value="C:cytoplasm"/>
    <property type="evidence" value="ECO:0007669"/>
    <property type="project" value="TreeGrafter"/>
</dbReference>
<evidence type="ECO:0000256" key="1">
    <source>
        <dbReference type="ARBA" id="ARBA00005527"/>
    </source>
</evidence>
<proteinExistence type="inferred from homology"/>
<evidence type="ECO:0000256" key="3">
    <source>
        <dbReference type="ARBA" id="ARBA00022679"/>
    </source>
</evidence>
<evidence type="ECO:0000256" key="6">
    <source>
        <dbReference type="ARBA" id="ARBA00022840"/>
    </source>
</evidence>
<feature type="binding site" evidence="7">
    <location>
        <position position="63"/>
    </location>
    <ligand>
        <name>ATP</name>
        <dbReference type="ChEBI" id="CHEBI:30616"/>
    </ligand>
</feature>
<evidence type="ECO:0000256" key="4">
    <source>
        <dbReference type="ARBA" id="ARBA00022741"/>
    </source>
</evidence>
<dbReference type="PROSITE" id="PS50011">
    <property type="entry name" value="PROTEIN_KINASE_DOM"/>
    <property type="match status" value="1"/>
</dbReference>
<dbReference type="GO" id="GO:0030154">
    <property type="term" value="P:cell differentiation"/>
    <property type="evidence" value="ECO:0007669"/>
    <property type="project" value="TreeGrafter"/>
</dbReference>
<dbReference type="Proteomes" id="UP000325113">
    <property type="component" value="Unassembled WGS sequence"/>
</dbReference>
<dbReference type="Proteomes" id="UP000323011">
    <property type="component" value="Unassembled WGS sequence"/>
</dbReference>
<dbReference type="Pfam" id="PF00069">
    <property type="entry name" value="Pkinase"/>
    <property type="match status" value="1"/>
</dbReference>
<dbReference type="PANTHER" id="PTHR24057:SF0">
    <property type="entry name" value="PROTEIN KINASE SHAGGY-RELATED"/>
    <property type="match status" value="1"/>
</dbReference>
<evidence type="ECO:0000313" key="18">
    <source>
        <dbReference type="Proteomes" id="UP000325113"/>
    </source>
</evidence>
<dbReference type="EMBL" id="VLTM01000099">
    <property type="protein sequence ID" value="KAA0153515.1"/>
    <property type="molecule type" value="Genomic_DNA"/>
</dbReference>
<gene>
    <name evidence="14" type="ORF">FNF27_00405</name>
    <name evidence="13" type="ORF">FNF28_04966</name>
    <name evidence="12" type="ORF">FNF29_00291</name>
    <name evidence="11" type="ORF">FNF31_06449</name>
</gene>
<evidence type="ECO:0000313" key="15">
    <source>
        <dbReference type="Proteomes" id="UP000322899"/>
    </source>
</evidence>
<dbReference type="InterPro" id="IPR017441">
    <property type="entry name" value="Protein_kinase_ATP_BS"/>
</dbReference>
<dbReference type="Proteomes" id="UP000324907">
    <property type="component" value="Unassembled WGS sequence"/>
</dbReference>
<keyword evidence="2 8" id="KW-0723">Serine/threonine-protein kinase</keyword>
<evidence type="ECO:0000256" key="2">
    <source>
        <dbReference type="ARBA" id="ARBA00022527"/>
    </source>
</evidence>
<protein>
    <recommendedName>
        <fullName evidence="10">Protein kinase domain-containing protein</fullName>
    </recommendedName>
</protein>
<name>A0A5A8D820_CAFRO</name>
<dbReference type="PANTHER" id="PTHR24057">
    <property type="entry name" value="GLYCOGEN SYNTHASE KINASE-3 ALPHA"/>
    <property type="match status" value="1"/>
</dbReference>
<evidence type="ECO:0000313" key="17">
    <source>
        <dbReference type="Proteomes" id="UP000324907"/>
    </source>
</evidence>
<dbReference type="GO" id="GO:0004674">
    <property type="term" value="F:protein serine/threonine kinase activity"/>
    <property type="evidence" value="ECO:0007669"/>
    <property type="project" value="UniProtKB-KW"/>
</dbReference>
<organism evidence="13 17">
    <name type="scientific">Cafeteria roenbergensis</name>
    <name type="common">Marine flagellate</name>
    <dbReference type="NCBI Taxonomy" id="33653"/>
    <lineage>
        <taxon>Eukaryota</taxon>
        <taxon>Sar</taxon>
        <taxon>Stramenopiles</taxon>
        <taxon>Bigyra</taxon>
        <taxon>Opalozoa</taxon>
        <taxon>Bicosoecida</taxon>
        <taxon>Cafeteriaceae</taxon>
        <taxon>Cafeteria</taxon>
    </lineage>
</organism>
<evidence type="ECO:0000313" key="13">
    <source>
        <dbReference type="EMBL" id="KAA0161662.1"/>
    </source>
</evidence>
<keyword evidence="3" id="KW-0808">Transferase</keyword>
<dbReference type="GO" id="GO:0007165">
    <property type="term" value="P:signal transduction"/>
    <property type="evidence" value="ECO:0007669"/>
    <property type="project" value="TreeGrafter"/>
</dbReference>
<dbReference type="SUPFAM" id="SSF56112">
    <property type="entry name" value="Protein kinase-like (PK-like)"/>
    <property type="match status" value="1"/>
</dbReference>
<dbReference type="Proteomes" id="UP000322899">
    <property type="component" value="Unassembled WGS sequence"/>
</dbReference>
<dbReference type="EMBL" id="VLTL01000091">
    <property type="protein sequence ID" value="KAA0161662.1"/>
    <property type="molecule type" value="Genomic_DNA"/>
</dbReference>
<evidence type="ECO:0000313" key="11">
    <source>
        <dbReference type="EMBL" id="KAA0153515.1"/>
    </source>
</evidence>
<accession>A0A5A8D820</accession>
<feature type="region of interest" description="Disordered" evidence="9">
    <location>
        <begin position="1"/>
        <end position="27"/>
    </location>
</feature>
<dbReference type="Gene3D" id="1.10.510.10">
    <property type="entry name" value="Transferase(Phosphotransferase) domain 1"/>
    <property type="match status" value="1"/>
</dbReference>
<comment type="caution">
    <text evidence="13">The sequence shown here is derived from an EMBL/GenBank/DDBJ whole genome shotgun (WGS) entry which is preliminary data.</text>
</comment>
<evidence type="ECO:0000313" key="16">
    <source>
        <dbReference type="Proteomes" id="UP000323011"/>
    </source>
</evidence>
<dbReference type="GO" id="GO:0005634">
    <property type="term" value="C:nucleus"/>
    <property type="evidence" value="ECO:0007669"/>
    <property type="project" value="TreeGrafter"/>
</dbReference>
<feature type="domain" description="Protein kinase" evidence="10">
    <location>
        <begin position="33"/>
        <end position="321"/>
    </location>
</feature>
<dbReference type="InterPro" id="IPR039192">
    <property type="entry name" value="STKc_GSK3"/>
</dbReference>
<keyword evidence="16" id="KW-1185">Reference proteome</keyword>
<dbReference type="CDD" id="cd14137">
    <property type="entry name" value="STKc_GSK3"/>
    <property type="match status" value="1"/>
</dbReference>
<evidence type="ECO:0000259" key="10">
    <source>
        <dbReference type="PROSITE" id="PS50011"/>
    </source>
</evidence>
<dbReference type="InterPro" id="IPR008271">
    <property type="entry name" value="Ser/Thr_kinase_AS"/>
</dbReference>
<dbReference type="PROSITE" id="PS00108">
    <property type="entry name" value="PROTEIN_KINASE_ST"/>
    <property type="match status" value="1"/>
</dbReference>
<dbReference type="EMBL" id="VLTO01000002">
    <property type="protein sequence ID" value="KAA0177857.1"/>
    <property type="molecule type" value="Genomic_DNA"/>
</dbReference>
<dbReference type="OMA" id="MKTTMPM"/>
<dbReference type="AlphaFoldDB" id="A0A5A8D820"/>
<dbReference type="OrthoDB" id="272141at2759"/>
<evidence type="ECO:0000256" key="9">
    <source>
        <dbReference type="SAM" id="MobiDB-lite"/>
    </source>
</evidence>
<evidence type="ECO:0000313" key="12">
    <source>
        <dbReference type="EMBL" id="KAA0157717.1"/>
    </source>
</evidence>
<keyword evidence="6 7" id="KW-0067">ATP-binding</keyword>
<dbReference type="InterPro" id="IPR011009">
    <property type="entry name" value="Kinase-like_dom_sf"/>
</dbReference>